<dbReference type="Gene3D" id="3.20.20.30">
    <property type="entry name" value="Luciferase-like domain"/>
    <property type="match status" value="2"/>
</dbReference>
<evidence type="ECO:0000313" key="6">
    <source>
        <dbReference type="EMBL" id="RMB86577.1"/>
    </source>
</evidence>
<dbReference type="PANTHER" id="PTHR30011">
    <property type="entry name" value="ALKANESULFONATE MONOOXYGENASE-RELATED"/>
    <property type="match status" value="1"/>
</dbReference>
<feature type="domain" description="Luciferase-like" evidence="5">
    <location>
        <begin position="23"/>
        <end position="139"/>
    </location>
</feature>
<dbReference type="InterPro" id="IPR011251">
    <property type="entry name" value="Luciferase-like_dom"/>
</dbReference>
<keyword evidence="4" id="KW-0503">Monooxygenase</keyword>
<evidence type="ECO:0000256" key="4">
    <source>
        <dbReference type="ARBA" id="ARBA00023033"/>
    </source>
</evidence>
<evidence type="ECO:0000256" key="3">
    <source>
        <dbReference type="ARBA" id="ARBA00023002"/>
    </source>
</evidence>
<keyword evidence="7" id="KW-1185">Reference proteome</keyword>
<dbReference type="SUPFAM" id="SSF51679">
    <property type="entry name" value="Bacterial luciferase-like"/>
    <property type="match status" value="1"/>
</dbReference>
<dbReference type="GO" id="GO:0016705">
    <property type="term" value="F:oxidoreductase activity, acting on paired donors, with incorporation or reduction of molecular oxygen"/>
    <property type="evidence" value="ECO:0007669"/>
    <property type="project" value="InterPro"/>
</dbReference>
<dbReference type="Proteomes" id="UP000270471">
    <property type="component" value="Unassembled WGS sequence"/>
</dbReference>
<name>A0A3M0IBY9_9ACTN</name>
<reference evidence="6 7" key="1">
    <citation type="submission" date="2017-11" db="EMBL/GenBank/DDBJ databases">
        <title>Draft genome of actinobacteria isolated from guarana (Paullinia cupana (Mart.) Ducke.</title>
        <authorList>
            <person name="Siqueira K.A."/>
            <person name="Liotti R.G."/>
            <person name="Mendes T.A.O."/>
            <person name="Soares M.A."/>
        </authorList>
    </citation>
    <scope>NUCLEOTIDE SEQUENCE [LARGE SCALE GENOMIC DNA]</scope>
    <source>
        <strain evidence="6 7">193</strain>
    </source>
</reference>
<keyword evidence="2" id="KW-0288">FMN</keyword>
<gene>
    <name evidence="6" type="ORF">CTZ28_05740</name>
</gene>
<dbReference type="OrthoDB" id="9135350at2"/>
<dbReference type="EMBL" id="PENI01000003">
    <property type="protein sequence ID" value="RMB86577.1"/>
    <property type="molecule type" value="Genomic_DNA"/>
</dbReference>
<keyword evidence="3" id="KW-0560">Oxidoreductase</keyword>
<evidence type="ECO:0000259" key="5">
    <source>
        <dbReference type="Pfam" id="PF00296"/>
    </source>
</evidence>
<dbReference type="RefSeq" id="WP_121888160.1">
    <property type="nucleotide sequence ID" value="NZ_PENI01000003.1"/>
</dbReference>
<organism evidence="6 7">
    <name type="scientific">Streptomyces shenzhenensis</name>
    <dbReference type="NCBI Taxonomy" id="943815"/>
    <lineage>
        <taxon>Bacteria</taxon>
        <taxon>Bacillati</taxon>
        <taxon>Actinomycetota</taxon>
        <taxon>Actinomycetes</taxon>
        <taxon>Kitasatosporales</taxon>
        <taxon>Streptomycetaceae</taxon>
        <taxon>Streptomyces</taxon>
    </lineage>
</organism>
<dbReference type="Pfam" id="PF00296">
    <property type="entry name" value="Bac_luciferase"/>
    <property type="match status" value="1"/>
</dbReference>
<dbReference type="AlphaFoldDB" id="A0A3M0IBY9"/>
<dbReference type="InterPro" id="IPR051260">
    <property type="entry name" value="Diverse_substr_monoxygenases"/>
</dbReference>
<dbReference type="GO" id="GO:0004497">
    <property type="term" value="F:monooxygenase activity"/>
    <property type="evidence" value="ECO:0007669"/>
    <property type="project" value="UniProtKB-KW"/>
</dbReference>
<protein>
    <submittedName>
        <fullName evidence="6">F420-dependent methylene-tetrahydromethanopterin reductase</fullName>
    </submittedName>
</protein>
<dbReference type="PANTHER" id="PTHR30011:SF16">
    <property type="entry name" value="C2H2 FINGER DOMAIN TRANSCRIPTION FACTOR (EUROFUNG)-RELATED"/>
    <property type="match status" value="1"/>
</dbReference>
<comment type="caution">
    <text evidence="6">The sequence shown here is derived from an EMBL/GenBank/DDBJ whole genome shotgun (WGS) entry which is preliminary data.</text>
</comment>
<dbReference type="InterPro" id="IPR036661">
    <property type="entry name" value="Luciferase-like_sf"/>
</dbReference>
<evidence type="ECO:0000313" key="7">
    <source>
        <dbReference type="Proteomes" id="UP000270471"/>
    </source>
</evidence>
<proteinExistence type="predicted"/>
<evidence type="ECO:0000256" key="1">
    <source>
        <dbReference type="ARBA" id="ARBA00022630"/>
    </source>
</evidence>
<accession>A0A3M0IBY9</accession>
<evidence type="ECO:0000256" key="2">
    <source>
        <dbReference type="ARBA" id="ARBA00022643"/>
    </source>
</evidence>
<sequence>MTARGPAGRQMHLAALAPCGPRADGSAPDGTPWRAFSSYERFARTAERGLFDFLLLAGGRLPREHEGRIPDADARGPEPVTVLGALAAVTERLGLAATVDTAFGEPDGLARRLATLDHLSGGRAAWQVVTSADAVTDGNVRRAAAQFTVPRSPQGHPVLIAAGDADEDRESAAARADVVCCDRGFGVRPAAGRAFSADVKRRLEKYGRAPDDLKVMPVVAVVLGDTAAEARERAAELKEAGERPCFVGTPEAVAAELDAWVRQDAADGFVLVPHTGPGGLDEFVDRVVPLLQERGAFRTEYRGATLRSHLGLSAPARKD</sequence>
<keyword evidence="1" id="KW-0285">Flavoprotein</keyword>